<dbReference type="PROSITE" id="PS51257">
    <property type="entry name" value="PROKAR_LIPOPROTEIN"/>
    <property type="match status" value="1"/>
</dbReference>
<dbReference type="Proteomes" id="UP001215503">
    <property type="component" value="Unassembled WGS sequence"/>
</dbReference>
<organism evidence="6 7">
    <name type="scientific">Aquibaculum arenosum</name>
    <dbReference type="NCBI Taxonomy" id="3032591"/>
    <lineage>
        <taxon>Bacteria</taxon>
        <taxon>Pseudomonadati</taxon>
        <taxon>Pseudomonadota</taxon>
        <taxon>Alphaproteobacteria</taxon>
        <taxon>Rhodospirillales</taxon>
        <taxon>Rhodovibrionaceae</taxon>
        <taxon>Aquibaculum</taxon>
    </lineage>
</organism>
<name>A0ABT5YL91_9PROT</name>
<evidence type="ECO:0000313" key="6">
    <source>
        <dbReference type="EMBL" id="MDF2095693.1"/>
    </source>
</evidence>
<feature type="domain" description="C-type lysozyme inhibitor" evidence="5">
    <location>
        <begin position="51"/>
        <end position="116"/>
    </location>
</feature>
<keyword evidence="2" id="KW-0472">Membrane</keyword>
<accession>A0ABT5YL91</accession>
<keyword evidence="7" id="KW-1185">Reference proteome</keyword>
<sequence>MTARTVMTAGLALLLVGCAGDGLRDRDAPKPGKITIAVPGAASVDSRKLRYDCEGEAVEAEYINAGDISLVTLALDEGFVIAANVLSGSGARYAGGPYIWWVKGEEASLQNLMRDSENESTSCRVQS</sequence>
<proteinExistence type="predicted"/>
<gene>
    <name evidence="6" type="ORF">P2G67_06855</name>
</gene>
<evidence type="ECO:0000256" key="3">
    <source>
        <dbReference type="ARBA" id="ARBA00023139"/>
    </source>
</evidence>
<dbReference type="SUPFAM" id="SSF141488">
    <property type="entry name" value="YdhA-like"/>
    <property type="match status" value="1"/>
</dbReference>
<dbReference type="Gene3D" id="2.40.128.200">
    <property type="match status" value="1"/>
</dbReference>
<dbReference type="Pfam" id="PF09864">
    <property type="entry name" value="MliC"/>
    <property type="match status" value="1"/>
</dbReference>
<dbReference type="EMBL" id="JARHUD010000003">
    <property type="protein sequence ID" value="MDF2095693.1"/>
    <property type="molecule type" value="Genomic_DNA"/>
</dbReference>
<dbReference type="InterPro" id="IPR018660">
    <property type="entry name" value="MliC"/>
</dbReference>
<evidence type="ECO:0000259" key="5">
    <source>
        <dbReference type="Pfam" id="PF09864"/>
    </source>
</evidence>
<keyword evidence="1" id="KW-0732">Signal</keyword>
<comment type="caution">
    <text evidence="6">The sequence shown here is derived from an EMBL/GenBank/DDBJ whole genome shotgun (WGS) entry which is preliminary data.</text>
</comment>
<evidence type="ECO:0000256" key="1">
    <source>
        <dbReference type="ARBA" id="ARBA00022729"/>
    </source>
</evidence>
<reference evidence="6 7" key="1">
    <citation type="submission" date="2023-03" db="EMBL/GenBank/DDBJ databases">
        <title>Fodinicurvata sp. CAU 1616 isolated from sea sendiment.</title>
        <authorList>
            <person name="Kim W."/>
        </authorList>
    </citation>
    <scope>NUCLEOTIDE SEQUENCE [LARGE SCALE GENOMIC DNA]</scope>
    <source>
        <strain evidence="6 7">CAU 1616</strain>
    </source>
</reference>
<keyword evidence="4" id="KW-0449">Lipoprotein</keyword>
<dbReference type="InterPro" id="IPR036328">
    <property type="entry name" value="MliC_sf"/>
</dbReference>
<evidence type="ECO:0000256" key="4">
    <source>
        <dbReference type="ARBA" id="ARBA00023288"/>
    </source>
</evidence>
<protein>
    <submittedName>
        <fullName evidence="6">MliC family protein</fullName>
    </submittedName>
</protein>
<keyword evidence="3" id="KW-0564">Palmitate</keyword>
<evidence type="ECO:0000313" key="7">
    <source>
        <dbReference type="Proteomes" id="UP001215503"/>
    </source>
</evidence>
<evidence type="ECO:0000256" key="2">
    <source>
        <dbReference type="ARBA" id="ARBA00023136"/>
    </source>
</evidence>